<dbReference type="Pfam" id="PF01545">
    <property type="entry name" value="Cation_efflux"/>
    <property type="match status" value="1"/>
</dbReference>
<dbReference type="GO" id="GO:1904257">
    <property type="term" value="P:zinc ion import into Golgi lumen"/>
    <property type="evidence" value="ECO:0007669"/>
    <property type="project" value="TreeGrafter"/>
</dbReference>
<keyword evidence="7" id="KW-0862">Zinc</keyword>
<dbReference type="NCBIfam" id="TIGR01297">
    <property type="entry name" value="CDF"/>
    <property type="match status" value="1"/>
</dbReference>
<feature type="domain" description="Cation efflux protein transmembrane" evidence="14">
    <location>
        <begin position="1"/>
        <end position="199"/>
    </location>
</feature>
<dbReference type="EnsemblMetazoa" id="Aqu2.1.43105_001">
    <property type="protein sequence ID" value="Aqu2.1.43105_001"/>
    <property type="gene ID" value="Aqu2.1.43105"/>
</dbReference>
<reference evidence="15" key="1">
    <citation type="submission" date="2017-05" db="UniProtKB">
        <authorList>
            <consortium name="EnsemblMetazoa"/>
        </authorList>
    </citation>
    <scope>IDENTIFICATION</scope>
</reference>
<evidence type="ECO:0000256" key="6">
    <source>
        <dbReference type="ARBA" id="ARBA00022692"/>
    </source>
</evidence>
<feature type="transmembrane region" description="Helical" evidence="13">
    <location>
        <begin position="69"/>
        <end position="89"/>
    </location>
</feature>
<evidence type="ECO:0000256" key="1">
    <source>
        <dbReference type="ARBA" id="ARBA00004141"/>
    </source>
</evidence>
<sequence length="280" mass="31073">MLFDCTALLAGLVATVVSKWPPNDHYSYGYVRAEVIAGFINALFLLFIAFFIFAEAIERAFEPPEVKHDRLLVVSVGGFIVNLIGIFAFHHGGHSHSHSHSSCSHSHDHSHGSVLDTHADHVHKSHHHDASKGSNSQIMQGIFLHILADTLGSIGVIVSSVLIDQFGWMQADPICSMFIAILITLSVYPLMQKSLESLMQRFPRELNVTLPHLTHKINEINSVTHVLKCHVWTLCTNVHVANARVEVYPGSDLNQIHAEIKTILNEAGIQETYVELVQSD</sequence>
<comment type="subunit">
    <text evidence="4">Homooligomer.</text>
</comment>
<dbReference type="PANTHER" id="PTHR45755">
    <property type="match status" value="1"/>
</dbReference>
<keyword evidence="6 13" id="KW-0812">Transmembrane</keyword>
<name>A0A1X7VTD2_AMPQE</name>
<evidence type="ECO:0000256" key="2">
    <source>
        <dbReference type="ARBA" id="ARBA00004601"/>
    </source>
</evidence>
<keyword evidence="8 13" id="KW-1133">Transmembrane helix</keyword>
<evidence type="ECO:0000256" key="5">
    <source>
        <dbReference type="ARBA" id="ARBA00022448"/>
    </source>
</evidence>
<comment type="subcellular location">
    <subcellularLocation>
        <location evidence="2">Golgi apparatus</location>
        <location evidence="2">trans-Golgi network</location>
    </subcellularLocation>
    <subcellularLocation>
        <location evidence="1">Membrane</location>
        <topology evidence="1">Multi-pass membrane protein</topology>
    </subcellularLocation>
</comment>
<dbReference type="GO" id="GO:0006882">
    <property type="term" value="P:intracellular zinc ion homeostasis"/>
    <property type="evidence" value="ECO:0007669"/>
    <property type="project" value="InterPro"/>
</dbReference>
<keyword evidence="9" id="KW-0406">Ion transport</keyword>
<dbReference type="InterPro" id="IPR045316">
    <property type="entry name" value="Msc2-like"/>
</dbReference>
<dbReference type="FunCoup" id="A0A1X7VTD2">
    <property type="interactions" value="504"/>
</dbReference>
<proteinExistence type="inferred from homology"/>
<comment type="catalytic activity">
    <reaction evidence="11">
        <text>Zn(2+)(in) = Zn(2+)(out)</text>
        <dbReference type="Rhea" id="RHEA:29351"/>
        <dbReference type="ChEBI" id="CHEBI:29105"/>
    </reaction>
</comment>
<comment type="function">
    <text evidence="12">Zinc ion transporter mediating zinc entry from the cytosol into the lumen of organelles along the secretory pathway. By contributing to zinc ion homeostasis within the early secretory pathway, regulates the activation and folding of enzymes like alkaline phosphatases.</text>
</comment>
<dbReference type="InterPro" id="IPR058533">
    <property type="entry name" value="Cation_efflux_TM"/>
</dbReference>
<dbReference type="InterPro" id="IPR027469">
    <property type="entry name" value="Cation_efflux_TMD_sf"/>
</dbReference>
<keyword evidence="7" id="KW-0864">Zinc transport</keyword>
<dbReference type="GO" id="GO:0031410">
    <property type="term" value="C:cytoplasmic vesicle"/>
    <property type="evidence" value="ECO:0007669"/>
    <property type="project" value="TreeGrafter"/>
</dbReference>
<dbReference type="InParanoid" id="A0A1X7VTD2"/>
<feature type="transmembrane region" description="Helical" evidence="13">
    <location>
        <begin position="174"/>
        <end position="191"/>
    </location>
</feature>
<organism evidence="15">
    <name type="scientific">Amphimedon queenslandica</name>
    <name type="common">Sponge</name>
    <dbReference type="NCBI Taxonomy" id="400682"/>
    <lineage>
        <taxon>Eukaryota</taxon>
        <taxon>Metazoa</taxon>
        <taxon>Porifera</taxon>
        <taxon>Demospongiae</taxon>
        <taxon>Heteroscleromorpha</taxon>
        <taxon>Haplosclerida</taxon>
        <taxon>Niphatidae</taxon>
        <taxon>Amphimedon</taxon>
    </lineage>
</organism>
<comment type="similarity">
    <text evidence="3">Belongs to the cation diffusion facilitator (CDF) transporter (TC 2.A.4) family. SLC30A subfamily.</text>
</comment>
<feature type="transmembrane region" description="Helical" evidence="13">
    <location>
        <begin position="35"/>
        <end position="57"/>
    </location>
</feature>
<evidence type="ECO:0000256" key="7">
    <source>
        <dbReference type="ARBA" id="ARBA00022906"/>
    </source>
</evidence>
<dbReference type="PANTHER" id="PTHR45755:SF4">
    <property type="entry name" value="ZINC TRANSPORTER 7"/>
    <property type="match status" value="1"/>
</dbReference>
<feature type="transmembrane region" description="Helical" evidence="13">
    <location>
        <begin position="142"/>
        <end position="162"/>
    </location>
</feature>
<keyword evidence="5" id="KW-0813">Transport</keyword>
<evidence type="ECO:0000256" key="11">
    <source>
        <dbReference type="ARBA" id="ARBA00034634"/>
    </source>
</evidence>
<evidence type="ECO:0000313" key="15">
    <source>
        <dbReference type="EnsemblMetazoa" id="Aqu2.1.43105_001"/>
    </source>
</evidence>
<evidence type="ECO:0000256" key="9">
    <source>
        <dbReference type="ARBA" id="ARBA00023065"/>
    </source>
</evidence>
<evidence type="ECO:0000256" key="10">
    <source>
        <dbReference type="ARBA" id="ARBA00023136"/>
    </source>
</evidence>
<evidence type="ECO:0000256" key="13">
    <source>
        <dbReference type="SAM" id="Phobius"/>
    </source>
</evidence>
<evidence type="ECO:0000256" key="3">
    <source>
        <dbReference type="ARBA" id="ARBA00008873"/>
    </source>
</evidence>
<dbReference type="STRING" id="400682.A0A1X7VTD2"/>
<dbReference type="InterPro" id="IPR002524">
    <property type="entry name" value="Cation_efflux"/>
</dbReference>
<dbReference type="AlphaFoldDB" id="A0A1X7VTD2"/>
<dbReference type="SUPFAM" id="SSF161111">
    <property type="entry name" value="Cation efflux protein transmembrane domain-like"/>
    <property type="match status" value="1"/>
</dbReference>
<dbReference type="eggNOG" id="KOG1484">
    <property type="taxonomic scope" value="Eukaryota"/>
</dbReference>
<dbReference type="OrthoDB" id="78669at2759"/>
<dbReference type="Gene3D" id="1.20.1510.10">
    <property type="entry name" value="Cation efflux protein transmembrane domain"/>
    <property type="match status" value="1"/>
</dbReference>
<evidence type="ECO:0000256" key="8">
    <source>
        <dbReference type="ARBA" id="ARBA00022989"/>
    </source>
</evidence>
<evidence type="ECO:0000256" key="4">
    <source>
        <dbReference type="ARBA" id="ARBA00011182"/>
    </source>
</evidence>
<protein>
    <recommendedName>
        <fullName evidence="14">Cation efflux protein transmembrane domain-containing protein</fullName>
    </recommendedName>
</protein>
<accession>A0A1X7VTD2</accession>
<keyword evidence="10 13" id="KW-0472">Membrane</keyword>
<evidence type="ECO:0000259" key="14">
    <source>
        <dbReference type="Pfam" id="PF01545"/>
    </source>
</evidence>
<dbReference type="GO" id="GO:0016020">
    <property type="term" value="C:membrane"/>
    <property type="evidence" value="ECO:0007669"/>
    <property type="project" value="UniProtKB-SubCell"/>
</dbReference>
<evidence type="ECO:0000256" key="12">
    <source>
        <dbReference type="ARBA" id="ARBA00046010"/>
    </source>
</evidence>
<dbReference type="GO" id="GO:0005794">
    <property type="term" value="C:Golgi apparatus"/>
    <property type="evidence" value="ECO:0007669"/>
    <property type="project" value="UniProtKB-SubCell"/>
</dbReference>
<dbReference type="GO" id="GO:0005385">
    <property type="term" value="F:zinc ion transmembrane transporter activity"/>
    <property type="evidence" value="ECO:0007669"/>
    <property type="project" value="InterPro"/>
</dbReference>